<evidence type="ECO:0000313" key="2">
    <source>
        <dbReference type="Proteomes" id="UP000540698"/>
    </source>
</evidence>
<reference evidence="1 2" key="1">
    <citation type="submission" date="2020-04" db="EMBL/GenBank/DDBJ databases">
        <title>MicrobeNet Type strains.</title>
        <authorList>
            <person name="Nicholson A.C."/>
        </authorList>
    </citation>
    <scope>NUCLEOTIDE SEQUENCE [LARGE SCALE GENOMIC DNA]</scope>
    <source>
        <strain evidence="1 2">DSM 44956</strain>
    </source>
</reference>
<dbReference type="RefSeq" id="WP_157114382.1">
    <property type="nucleotide sequence ID" value="NZ_JAAXOS010000020.1"/>
</dbReference>
<dbReference type="Proteomes" id="UP000540698">
    <property type="component" value="Unassembled WGS sequence"/>
</dbReference>
<protein>
    <submittedName>
        <fullName evidence="1">Uncharacterized protein</fullName>
    </submittedName>
</protein>
<sequence>MHTTRRRVGAGTVLLFLAGGLVWAGAGPAGADPAGCYVDRGVTDAAALCHSGEGASVLEAECLGFFQPSGRSGPVFGYYSGFESQQTPVGKPMRVTCVADGAVGIATLAFLVPATTP</sequence>
<dbReference type="AlphaFoldDB" id="A0A7X6R6U3"/>
<comment type="caution">
    <text evidence="1">The sequence shown here is derived from an EMBL/GenBank/DDBJ whole genome shotgun (WGS) entry which is preliminary data.</text>
</comment>
<evidence type="ECO:0000313" key="1">
    <source>
        <dbReference type="EMBL" id="NKY30746.1"/>
    </source>
</evidence>
<proteinExistence type="predicted"/>
<gene>
    <name evidence="1" type="ORF">HGB38_31715</name>
</gene>
<name>A0A7X6R6U3_9NOCA</name>
<organism evidence="1 2">
    <name type="scientific">Nocardia gamkensis</name>
    <dbReference type="NCBI Taxonomy" id="352869"/>
    <lineage>
        <taxon>Bacteria</taxon>
        <taxon>Bacillati</taxon>
        <taxon>Actinomycetota</taxon>
        <taxon>Actinomycetes</taxon>
        <taxon>Mycobacteriales</taxon>
        <taxon>Nocardiaceae</taxon>
        <taxon>Nocardia</taxon>
    </lineage>
</organism>
<accession>A0A7X6R6U3</accession>
<keyword evidence="2" id="KW-1185">Reference proteome</keyword>
<dbReference type="EMBL" id="JAAXOS010000020">
    <property type="protein sequence ID" value="NKY30746.1"/>
    <property type="molecule type" value="Genomic_DNA"/>
</dbReference>